<dbReference type="NCBIfam" id="NF003810">
    <property type="entry name" value="PRK05399.1"/>
    <property type="match status" value="1"/>
</dbReference>
<dbReference type="GO" id="GO:0003684">
    <property type="term" value="F:damaged DNA binding"/>
    <property type="evidence" value="ECO:0007669"/>
    <property type="project" value="UniProtKB-UniRule"/>
</dbReference>
<dbReference type="Proteomes" id="UP000626148">
    <property type="component" value="Unassembled WGS sequence"/>
</dbReference>
<dbReference type="InterPro" id="IPR036678">
    <property type="entry name" value="MutS_con_dom_sf"/>
</dbReference>
<dbReference type="Gene3D" id="3.30.420.110">
    <property type="entry name" value="MutS, connector domain"/>
    <property type="match status" value="1"/>
</dbReference>
<reference evidence="13" key="1">
    <citation type="journal article" date="2014" name="Int. J. Syst. Evol. Microbiol.">
        <title>Complete genome sequence of Corynebacterium casei LMG S-19264T (=DSM 44701T), isolated from a smear-ripened cheese.</title>
        <authorList>
            <consortium name="US DOE Joint Genome Institute (JGI-PGF)"/>
            <person name="Walter F."/>
            <person name="Albersmeier A."/>
            <person name="Kalinowski J."/>
            <person name="Ruckert C."/>
        </authorList>
    </citation>
    <scope>NUCLEOTIDE SEQUENCE</scope>
    <source>
        <strain evidence="13">KCTC 22169</strain>
    </source>
</reference>
<reference evidence="13" key="2">
    <citation type="submission" date="2020-09" db="EMBL/GenBank/DDBJ databases">
        <authorList>
            <person name="Sun Q."/>
            <person name="Kim S."/>
        </authorList>
    </citation>
    <scope>NUCLEOTIDE SEQUENCE</scope>
    <source>
        <strain evidence="13">KCTC 22169</strain>
    </source>
</reference>
<dbReference type="InterPro" id="IPR017261">
    <property type="entry name" value="DNA_mismatch_repair_MutS/MSH"/>
</dbReference>
<feature type="region of interest" description="Disordered" evidence="11">
    <location>
        <begin position="799"/>
        <end position="826"/>
    </location>
</feature>
<dbReference type="SUPFAM" id="SSF53150">
    <property type="entry name" value="DNA repair protein MutS, domain II"/>
    <property type="match status" value="1"/>
</dbReference>
<dbReference type="InterPro" id="IPR007695">
    <property type="entry name" value="DNA_mismatch_repair_MutS-lik_N"/>
</dbReference>
<dbReference type="SUPFAM" id="SSF52540">
    <property type="entry name" value="P-loop containing nucleoside triphosphate hydrolases"/>
    <property type="match status" value="1"/>
</dbReference>
<evidence type="ECO:0000256" key="5">
    <source>
        <dbReference type="ARBA" id="ARBA00022840"/>
    </source>
</evidence>
<comment type="caution">
    <text evidence="13">The sequence shown here is derived from an EMBL/GenBank/DDBJ whole genome shotgun (WGS) entry which is preliminary data.</text>
</comment>
<name>A0A918NC79_9GAMM</name>
<dbReference type="HAMAP" id="MF_00096">
    <property type="entry name" value="MutS"/>
    <property type="match status" value="1"/>
</dbReference>
<feature type="domain" description="DNA mismatch repair proteins mutS family" evidence="12">
    <location>
        <begin position="690"/>
        <end position="706"/>
    </location>
</feature>
<evidence type="ECO:0000256" key="1">
    <source>
        <dbReference type="ARBA" id="ARBA00006271"/>
    </source>
</evidence>
<dbReference type="InterPro" id="IPR007696">
    <property type="entry name" value="DNA_mismatch_repair_MutS_core"/>
</dbReference>
<dbReference type="Pfam" id="PF05190">
    <property type="entry name" value="MutS_IV"/>
    <property type="match status" value="1"/>
</dbReference>
<feature type="binding site" evidence="9">
    <location>
        <begin position="616"/>
        <end position="623"/>
    </location>
    <ligand>
        <name>ATP</name>
        <dbReference type="ChEBI" id="CHEBI:30616"/>
    </ligand>
</feature>
<dbReference type="PIRSF" id="PIRSF037677">
    <property type="entry name" value="DNA_mis_repair_Msh6"/>
    <property type="match status" value="1"/>
</dbReference>
<evidence type="ECO:0000256" key="11">
    <source>
        <dbReference type="SAM" id="MobiDB-lite"/>
    </source>
</evidence>
<evidence type="ECO:0000256" key="3">
    <source>
        <dbReference type="ARBA" id="ARBA00022741"/>
    </source>
</evidence>
<evidence type="ECO:0000256" key="9">
    <source>
        <dbReference type="HAMAP-Rule" id="MF_00096"/>
    </source>
</evidence>
<accession>A0A918NC79</accession>
<dbReference type="GO" id="GO:0140664">
    <property type="term" value="F:ATP-dependent DNA damage sensor activity"/>
    <property type="evidence" value="ECO:0007669"/>
    <property type="project" value="InterPro"/>
</dbReference>
<evidence type="ECO:0000259" key="12">
    <source>
        <dbReference type="PROSITE" id="PS00486"/>
    </source>
</evidence>
<dbReference type="InterPro" id="IPR005748">
    <property type="entry name" value="DNA_mismatch_repair_MutS"/>
</dbReference>
<comment type="function">
    <text evidence="8 9">This protein is involved in the repair of mismatches in DNA. It is possible that it carries out the mismatch recognition step. This protein has a weak ATPase activity.</text>
</comment>
<keyword evidence="7 9" id="KW-0234">DNA repair</keyword>
<keyword evidence="4 9" id="KW-0227">DNA damage</keyword>
<dbReference type="InterPro" id="IPR007860">
    <property type="entry name" value="DNA_mmatch_repair_MutS_con_dom"/>
</dbReference>
<keyword evidence="6 9" id="KW-0238">DNA-binding</keyword>
<dbReference type="Pfam" id="PF01624">
    <property type="entry name" value="MutS_I"/>
    <property type="match status" value="1"/>
</dbReference>
<dbReference type="InterPro" id="IPR000432">
    <property type="entry name" value="DNA_mismatch_repair_MutS_C"/>
</dbReference>
<dbReference type="AlphaFoldDB" id="A0A918NC79"/>
<dbReference type="SMART" id="SM00533">
    <property type="entry name" value="MUTSd"/>
    <property type="match status" value="1"/>
</dbReference>
<dbReference type="GO" id="GO:0006298">
    <property type="term" value="P:mismatch repair"/>
    <property type="evidence" value="ECO:0007669"/>
    <property type="project" value="UniProtKB-UniRule"/>
</dbReference>
<evidence type="ECO:0000256" key="8">
    <source>
        <dbReference type="ARBA" id="ARBA00024647"/>
    </source>
</evidence>
<evidence type="ECO:0000256" key="10">
    <source>
        <dbReference type="RuleBase" id="RU003756"/>
    </source>
</evidence>
<proteinExistence type="inferred from homology"/>
<dbReference type="InterPro" id="IPR045076">
    <property type="entry name" value="MutS"/>
</dbReference>
<dbReference type="InterPro" id="IPR016151">
    <property type="entry name" value="DNA_mismatch_repair_MutS_N"/>
</dbReference>
<feature type="compositionally biased region" description="Polar residues" evidence="11">
    <location>
        <begin position="802"/>
        <end position="812"/>
    </location>
</feature>
<dbReference type="SUPFAM" id="SSF55271">
    <property type="entry name" value="DNA repair protein MutS, domain I"/>
    <property type="match status" value="1"/>
</dbReference>
<dbReference type="PANTHER" id="PTHR11361">
    <property type="entry name" value="DNA MISMATCH REPAIR PROTEIN MUTS FAMILY MEMBER"/>
    <property type="match status" value="1"/>
</dbReference>
<dbReference type="Gene3D" id="6.10.140.430">
    <property type="match status" value="1"/>
</dbReference>
<evidence type="ECO:0000313" key="14">
    <source>
        <dbReference type="Proteomes" id="UP000626148"/>
    </source>
</evidence>
<keyword evidence="14" id="KW-1185">Reference proteome</keyword>
<evidence type="ECO:0000256" key="4">
    <source>
        <dbReference type="ARBA" id="ARBA00022763"/>
    </source>
</evidence>
<dbReference type="GO" id="GO:0005829">
    <property type="term" value="C:cytosol"/>
    <property type="evidence" value="ECO:0007669"/>
    <property type="project" value="TreeGrafter"/>
</dbReference>
<evidence type="ECO:0000256" key="6">
    <source>
        <dbReference type="ARBA" id="ARBA00023125"/>
    </source>
</evidence>
<sequence length="864" mass="96050">MSQISPSKKQHTPMMQQYLRIKREHPNDLVFYRMGDFYELFYNDAVEAARLLDITLTQRGQSAGEPIPMAGIPYHSAEGYVARLVRQGHTVAIAEQIGDPNAAKGPVERKVVRVLTPGTLSDEAFLNDRQESLLVAMLPADDRYGLAALDMASGRFTVQALDGLEALTAELERLRPSELLLPEDAPAPELGTQTAIRHQPVWLFDLDSAMERLTTQMGTRDLTGFGVQDMPLALQAAGCLLTYAADTQKSTLPHIRSIVPERHDDSVILDAASRRNLEIDVNVRGEEVHTLFQLMDHCATSMGSRQLRRWLGRPLRDRQELRQRQHAVATLVDDFVFEQVKATLKPIGDIERVLSRIALGSARPRDLVRLRDAMTQLPALQEHLTPLDAPRLQALKDDLHEQPHWTDVLNRAVIDNPPVVIRDGGVIAPGFDEELDELRGIDDNAGEFLIRLEEQERERTGLSTLKVGYNRVHGYYIEISKAQAREAPDEYIRRQTLKNAERFITPELKEFEDKALSAKSRALAREKFLYDALVRELAEDLPNLQTMARALAELDALVCLADCADRYNWTAPELTDEAELIIEEGRHPVVEAVSDSPFVPNDLTLDNQATTLVITGPNMGGKSTFMRQAAVIALLGHIGSFVPATRARIGSIDRIFTRMGSSDDIAGGRSTFMVEMTETANILHNATPNSLVIMDEVGRGTSTFDGLSLAWAAASHLVRQTRALTLFATHYFEMTALPEHLGNAHNLHLDATEHDDKLVFLHRVQPGPASQSFGIQVAKLAGVPDGVIDAARRKLDELEQVPASQPSRTVSVQEAPPEPSGPMQADLFAPASQHPMVDELADLDLDRMTPLEALQWLYHHKKTL</sequence>
<organism evidence="13 14">
    <name type="scientific">Saccharospirillum salsuginis</name>
    <dbReference type="NCBI Taxonomy" id="418750"/>
    <lineage>
        <taxon>Bacteria</taxon>
        <taxon>Pseudomonadati</taxon>
        <taxon>Pseudomonadota</taxon>
        <taxon>Gammaproteobacteria</taxon>
        <taxon>Oceanospirillales</taxon>
        <taxon>Saccharospirillaceae</taxon>
        <taxon>Saccharospirillum</taxon>
    </lineage>
</organism>
<protein>
    <recommendedName>
        <fullName evidence="2 9">DNA mismatch repair protein MutS</fullName>
    </recommendedName>
</protein>
<dbReference type="FunFam" id="3.40.50.300:FF:000870">
    <property type="entry name" value="MutS protein homolog 4"/>
    <property type="match status" value="1"/>
</dbReference>
<dbReference type="FunFam" id="3.40.1170.10:FF:000001">
    <property type="entry name" value="DNA mismatch repair protein MutS"/>
    <property type="match status" value="1"/>
</dbReference>
<dbReference type="Pfam" id="PF00488">
    <property type="entry name" value="MutS_V"/>
    <property type="match status" value="1"/>
</dbReference>
<dbReference type="GO" id="GO:0005524">
    <property type="term" value="F:ATP binding"/>
    <property type="evidence" value="ECO:0007669"/>
    <property type="project" value="UniProtKB-UniRule"/>
</dbReference>
<dbReference type="SUPFAM" id="SSF48334">
    <property type="entry name" value="DNA repair protein MutS, domain III"/>
    <property type="match status" value="1"/>
</dbReference>
<gene>
    <name evidence="9 13" type="primary">mutS</name>
    <name evidence="13" type="ORF">GCM10007392_32000</name>
</gene>
<keyword evidence="3 9" id="KW-0547">Nucleotide-binding</keyword>
<dbReference type="Gene3D" id="1.10.1420.10">
    <property type="match status" value="2"/>
</dbReference>
<evidence type="ECO:0000256" key="7">
    <source>
        <dbReference type="ARBA" id="ARBA00023204"/>
    </source>
</evidence>
<keyword evidence="5 9" id="KW-0067">ATP-binding</keyword>
<dbReference type="InterPro" id="IPR036187">
    <property type="entry name" value="DNA_mismatch_repair_MutS_sf"/>
</dbReference>
<dbReference type="CDD" id="cd03284">
    <property type="entry name" value="ABC_MutS1"/>
    <property type="match status" value="1"/>
</dbReference>
<comment type="similarity">
    <text evidence="1 9 10">Belongs to the DNA mismatch repair MutS family.</text>
</comment>
<dbReference type="RefSeq" id="WP_189610492.1">
    <property type="nucleotide sequence ID" value="NZ_BMXR01000008.1"/>
</dbReference>
<dbReference type="Gene3D" id="3.40.50.300">
    <property type="entry name" value="P-loop containing nucleotide triphosphate hydrolases"/>
    <property type="match status" value="1"/>
</dbReference>
<dbReference type="GO" id="GO:0030983">
    <property type="term" value="F:mismatched DNA binding"/>
    <property type="evidence" value="ECO:0007669"/>
    <property type="project" value="InterPro"/>
</dbReference>
<dbReference type="Gene3D" id="3.40.1170.10">
    <property type="entry name" value="DNA repair protein MutS, domain I"/>
    <property type="match status" value="1"/>
</dbReference>
<dbReference type="InterPro" id="IPR027417">
    <property type="entry name" value="P-loop_NTPase"/>
</dbReference>
<evidence type="ECO:0000313" key="13">
    <source>
        <dbReference type="EMBL" id="GGX61745.1"/>
    </source>
</evidence>
<dbReference type="NCBIfam" id="TIGR01070">
    <property type="entry name" value="mutS1"/>
    <property type="match status" value="1"/>
</dbReference>
<dbReference type="SMART" id="SM00534">
    <property type="entry name" value="MUTSac"/>
    <property type="match status" value="1"/>
</dbReference>
<dbReference type="InterPro" id="IPR007861">
    <property type="entry name" value="DNA_mismatch_repair_MutS_clamp"/>
</dbReference>
<dbReference type="Pfam" id="PF05192">
    <property type="entry name" value="MutS_III"/>
    <property type="match status" value="1"/>
</dbReference>
<dbReference type="PROSITE" id="PS00486">
    <property type="entry name" value="DNA_MISMATCH_REPAIR_2"/>
    <property type="match status" value="1"/>
</dbReference>
<dbReference type="FunFam" id="1.10.1420.10:FF:000002">
    <property type="entry name" value="DNA mismatch repair protein MutS"/>
    <property type="match status" value="1"/>
</dbReference>
<dbReference type="EMBL" id="BMXR01000008">
    <property type="protein sequence ID" value="GGX61745.1"/>
    <property type="molecule type" value="Genomic_DNA"/>
</dbReference>
<evidence type="ECO:0000256" key="2">
    <source>
        <dbReference type="ARBA" id="ARBA00021982"/>
    </source>
</evidence>
<dbReference type="PANTHER" id="PTHR11361:SF34">
    <property type="entry name" value="DNA MISMATCH REPAIR PROTEIN MSH1, MITOCHONDRIAL"/>
    <property type="match status" value="1"/>
</dbReference>
<dbReference type="Pfam" id="PF05188">
    <property type="entry name" value="MutS_II"/>
    <property type="match status" value="1"/>
</dbReference>